<dbReference type="NCBIfam" id="TIGR03722">
    <property type="entry name" value="arch_KAE1"/>
    <property type="match status" value="1"/>
</dbReference>
<evidence type="ECO:0000259" key="7">
    <source>
        <dbReference type="Pfam" id="PF00814"/>
    </source>
</evidence>
<evidence type="ECO:0000256" key="4">
    <source>
        <dbReference type="ARBA" id="ARBA00022723"/>
    </source>
</evidence>
<evidence type="ECO:0000256" key="2">
    <source>
        <dbReference type="ARBA" id="ARBA00022679"/>
    </source>
</evidence>
<keyword evidence="8" id="KW-0418">Kinase</keyword>
<keyword evidence="3" id="KW-0819">tRNA processing</keyword>
<dbReference type="Pfam" id="PF00814">
    <property type="entry name" value="TsaD"/>
    <property type="match status" value="1"/>
</dbReference>
<dbReference type="Gene3D" id="3.30.420.40">
    <property type="match status" value="2"/>
</dbReference>
<gene>
    <name evidence="8" type="primary">tsaD</name>
    <name evidence="8" type="ORF">SVXNc_0168</name>
</gene>
<sequence>MKVLGIESTAHTLGIGVVDEDEIHCNVKSMFEPDEGGIHPREASEHHYQKALQIINEVDQKTEFELSEIDAVAFSQGPGIQQCLEIGVVIARTLALKYSAELIGVNHCLAHISIGTRTTEAENPTTLYVSGGNTQIVEFRSGRYRVIGETLDTALGNALDKLARKLSYPHPGGPEIEKLAEKTDEIIETTYPIKGMDLSYSGLVTDMERKVGDEKDEVVANTFQEYAYSAAVEALERAMAQSQSSEALLTGGVAMNTRLREMVTKMCEERGAKAYFPPPEYCMDNGTMIAHQGLIQAKAGDRTEIEDSQVDPNWRPDEVKVSWI</sequence>
<protein>
    <recommendedName>
        <fullName evidence="1">N(6)-L-threonylcarbamoyladenine synthase</fullName>
        <ecNumber evidence="1">2.3.1.234</ecNumber>
    </recommendedName>
</protein>
<dbReference type="GeneID" id="90589603"/>
<evidence type="ECO:0000256" key="5">
    <source>
        <dbReference type="ARBA" id="ARBA00023315"/>
    </source>
</evidence>
<dbReference type="Proteomes" id="UP001218034">
    <property type="component" value="Chromosome"/>
</dbReference>
<feature type="domain" description="Gcp-like" evidence="7">
    <location>
        <begin position="31"/>
        <end position="290"/>
    </location>
</feature>
<proteinExistence type="predicted"/>
<accession>A0ABY8CGN9</accession>
<evidence type="ECO:0000313" key="9">
    <source>
        <dbReference type="Proteomes" id="UP001218034"/>
    </source>
</evidence>
<dbReference type="EMBL" id="CP104395">
    <property type="protein sequence ID" value="WEL19200.1"/>
    <property type="molecule type" value="Genomic_DNA"/>
</dbReference>
<comment type="catalytic activity">
    <reaction evidence="6">
        <text>L-threonylcarbamoyladenylate + adenosine(37) in tRNA = N(6)-L-threonylcarbamoyladenosine(37) in tRNA + AMP + H(+)</text>
        <dbReference type="Rhea" id="RHEA:37059"/>
        <dbReference type="Rhea" id="RHEA-COMP:10162"/>
        <dbReference type="Rhea" id="RHEA-COMP:10163"/>
        <dbReference type="ChEBI" id="CHEBI:15378"/>
        <dbReference type="ChEBI" id="CHEBI:73682"/>
        <dbReference type="ChEBI" id="CHEBI:74411"/>
        <dbReference type="ChEBI" id="CHEBI:74418"/>
        <dbReference type="ChEBI" id="CHEBI:456215"/>
        <dbReference type="EC" id="2.3.1.234"/>
    </reaction>
</comment>
<dbReference type="InterPro" id="IPR000905">
    <property type="entry name" value="Gcp-like_dom"/>
</dbReference>
<name>A0ABY8CGN9_9ARCH</name>
<evidence type="ECO:0000256" key="6">
    <source>
        <dbReference type="ARBA" id="ARBA00048117"/>
    </source>
</evidence>
<dbReference type="InterPro" id="IPR043129">
    <property type="entry name" value="ATPase_NBD"/>
</dbReference>
<dbReference type="GO" id="GO:0016301">
    <property type="term" value="F:kinase activity"/>
    <property type="evidence" value="ECO:0007669"/>
    <property type="project" value="UniProtKB-KW"/>
</dbReference>
<keyword evidence="5" id="KW-0012">Acyltransferase</keyword>
<keyword evidence="2" id="KW-0808">Transferase</keyword>
<evidence type="ECO:0000256" key="3">
    <source>
        <dbReference type="ARBA" id="ARBA00022694"/>
    </source>
</evidence>
<dbReference type="PRINTS" id="PR00789">
    <property type="entry name" value="OSIALOPTASE"/>
</dbReference>
<dbReference type="RefSeq" id="WP_347722072.1">
    <property type="nucleotide sequence ID" value="NZ_CP104395.1"/>
</dbReference>
<reference evidence="8 9" key="1">
    <citation type="submission" date="2022-09" db="EMBL/GenBank/DDBJ databases">
        <title>Xylan utilization by haloarchaea-nanohaloarchaea associations.</title>
        <authorList>
            <person name="Yakimov M."/>
        </authorList>
    </citation>
    <scope>NUCLEOTIDE SEQUENCE [LARGE SCALE GENOMIC DNA]</scope>
    <source>
        <strain evidence="8 9">SVXNc</strain>
    </source>
</reference>
<dbReference type="PANTHER" id="PTHR11735">
    <property type="entry name" value="TRNA N6-ADENOSINE THREONYLCARBAMOYLTRANSFERASE"/>
    <property type="match status" value="1"/>
</dbReference>
<dbReference type="EC" id="2.3.1.234" evidence="1"/>
<dbReference type="SUPFAM" id="SSF53067">
    <property type="entry name" value="Actin-like ATPase domain"/>
    <property type="match status" value="1"/>
</dbReference>
<dbReference type="InterPro" id="IPR017861">
    <property type="entry name" value="KAE1/TsaD"/>
</dbReference>
<keyword evidence="4" id="KW-0479">Metal-binding</keyword>
<dbReference type="NCBIfam" id="TIGR00329">
    <property type="entry name" value="gcp_kae1"/>
    <property type="match status" value="1"/>
</dbReference>
<dbReference type="PANTHER" id="PTHR11735:SF14">
    <property type="entry name" value="TRNA N6-ADENOSINE THREONYLCARBAMOYLTRANSFERASE"/>
    <property type="match status" value="1"/>
</dbReference>
<evidence type="ECO:0000256" key="1">
    <source>
        <dbReference type="ARBA" id="ARBA00012156"/>
    </source>
</evidence>
<keyword evidence="9" id="KW-1185">Reference proteome</keyword>
<organism evidence="8 9">
    <name type="scientific">Candidatus Nanohalococcus occultus</name>
    <dbReference type="NCBI Taxonomy" id="2978047"/>
    <lineage>
        <taxon>Archaea</taxon>
        <taxon>Candidatus Nanohalarchaeota</taxon>
        <taxon>Candidatus Nanohalarchaeota incertae sedis</taxon>
        <taxon>Candidatus Nanohalococcus</taxon>
    </lineage>
</organism>
<evidence type="ECO:0000313" key="8">
    <source>
        <dbReference type="EMBL" id="WEL19200.1"/>
    </source>
</evidence>